<dbReference type="EMBL" id="CP000386">
    <property type="protein sequence ID" value="ABG05440.1"/>
    <property type="molecule type" value="Genomic_DNA"/>
</dbReference>
<proteinExistence type="predicted"/>
<dbReference type="KEGG" id="rxy:Rxyl_2520"/>
<reference evidence="2 3" key="1">
    <citation type="submission" date="2006-06" db="EMBL/GenBank/DDBJ databases">
        <title>Complete sequence of Rubrobacter xylanophilus DSM 9941.</title>
        <authorList>
            <consortium name="US DOE Joint Genome Institute"/>
            <person name="Copeland A."/>
            <person name="Lucas S."/>
            <person name="Lapidus A."/>
            <person name="Barry K."/>
            <person name="Detter J.C."/>
            <person name="Glavina del Rio T."/>
            <person name="Hammon N."/>
            <person name="Israni S."/>
            <person name="Dalin E."/>
            <person name="Tice H."/>
            <person name="Pitluck S."/>
            <person name="Munk A.C."/>
            <person name="Brettin T."/>
            <person name="Bruce D."/>
            <person name="Han C."/>
            <person name="Tapia R."/>
            <person name="Gilna P."/>
            <person name="Schmutz J."/>
            <person name="Larimer F."/>
            <person name="Land M."/>
            <person name="Hauser L."/>
            <person name="Kyrpides N."/>
            <person name="Lykidis A."/>
            <person name="da Costa M.S."/>
            <person name="Rainey F.A."/>
            <person name="Empadinhas N."/>
            <person name="Jolivet E."/>
            <person name="Battista J.R."/>
            <person name="Richardson P."/>
        </authorList>
    </citation>
    <scope>NUCLEOTIDE SEQUENCE [LARGE SCALE GENOMIC DNA]</scope>
    <source>
        <strain evidence="3">DSM 9941 / JCM 11954 / NBRC 16129 / PRD-1</strain>
    </source>
</reference>
<keyword evidence="1" id="KW-1133">Transmembrane helix</keyword>
<keyword evidence="1" id="KW-0812">Transmembrane</keyword>
<name>Q1AT38_RUBXD</name>
<protein>
    <recommendedName>
        <fullName evidence="4">DUF3137 domain-containing protein</fullName>
    </recommendedName>
</protein>
<evidence type="ECO:0000313" key="3">
    <source>
        <dbReference type="Proteomes" id="UP000006637"/>
    </source>
</evidence>
<keyword evidence="3" id="KW-1185">Reference proteome</keyword>
<evidence type="ECO:0008006" key="4">
    <source>
        <dbReference type="Google" id="ProtNLM"/>
    </source>
</evidence>
<dbReference type="STRING" id="266117.Rxyl_2520"/>
<dbReference type="HOGENOM" id="CLU_107554_0_0_11"/>
<evidence type="ECO:0000256" key="1">
    <source>
        <dbReference type="SAM" id="Phobius"/>
    </source>
</evidence>
<sequence>MSMDFVILFSILGSGMLVYLQVSHRRRVKYERGLLFDEVKHIFSNVQLVQEGINYPKLTGTYQDYPLKLEPVVDTLAFRKLPVLWLFITQYRSLKVKAPIDILLRPNGTEFFSPNSNFCQEITPPKEGWPKHIRVASPDLDQAPSLEKFQPLTQFLNDPSTKEILVTSKGIRIVWRIAEGNPIYYQVTRRAKINEVKLSVNQLIPILETLSKLGDALTEQCEA</sequence>
<organism evidence="2 3">
    <name type="scientific">Rubrobacter xylanophilus (strain DSM 9941 / JCM 11954 / NBRC 16129 / PRD-1)</name>
    <dbReference type="NCBI Taxonomy" id="266117"/>
    <lineage>
        <taxon>Bacteria</taxon>
        <taxon>Bacillati</taxon>
        <taxon>Actinomycetota</taxon>
        <taxon>Rubrobacteria</taxon>
        <taxon>Rubrobacterales</taxon>
        <taxon>Rubrobacteraceae</taxon>
        <taxon>Rubrobacter</taxon>
    </lineage>
</organism>
<feature type="transmembrane region" description="Helical" evidence="1">
    <location>
        <begin position="6"/>
        <end position="22"/>
    </location>
</feature>
<accession>Q1AT38</accession>
<dbReference type="AlphaFoldDB" id="Q1AT38"/>
<dbReference type="Proteomes" id="UP000006637">
    <property type="component" value="Chromosome"/>
</dbReference>
<dbReference type="eggNOG" id="ENOG50330DA">
    <property type="taxonomic scope" value="Bacteria"/>
</dbReference>
<evidence type="ECO:0000313" key="2">
    <source>
        <dbReference type="EMBL" id="ABG05440.1"/>
    </source>
</evidence>
<keyword evidence="1" id="KW-0472">Membrane</keyword>
<gene>
    <name evidence="2" type="ordered locus">Rxyl_2520</name>
</gene>